<dbReference type="Proteomes" id="UP000724874">
    <property type="component" value="Unassembled WGS sequence"/>
</dbReference>
<name>A0A9P5TPM0_GYMJU</name>
<feature type="chain" id="PRO_5040107170" evidence="7">
    <location>
        <begin position="20"/>
        <end position="500"/>
    </location>
</feature>
<dbReference type="Gene3D" id="2.40.70.10">
    <property type="entry name" value="Acid Proteases"/>
    <property type="match status" value="2"/>
</dbReference>
<dbReference type="GO" id="GO:0006508">
    <property type="term" value="P:proteolysis"/>
    <property type="evidence" value="ECO:0007669"/>
    <property type="project" value="UniProtKB-KW"/>
</dbReference>
<evidence type="ECO:0000256" key="6">
    <source>
        <dbReference type="RuleBase" id="RU000454"/>
    </source>
</evidence>
<dbReference type="InterPro" id="IPR001969">
    <property type="entry name" value="Aspartic_peptidase_AS"/>
</dbReference>
<comment type="caution">
    <text evidence="9">The sequence shown here is derived from an EMBL/GenBank/DDBJ whole genome shotgun (WGS) entry which is preliminary data.</text>
</comment>
<dbReference type="PANTHER" id="PTHR47966:SF6">
    <property type="entry name" value="PEPTIDASE A1 DOMAIN-CONTAINING PROTEIN"/>
    <property type="match status" value="1"/>
</dbReference>
<dbReference type="InterPro" id="IPR021109">
    <property type="entry name" value="Peptidase_aspartic_dom_sf"/>
</dbReference>
<feature type="active site" evidence="5">
    <location>
        <position position="104"/>
    </location>
</feature>
<keyword evidence="10" id="KW-1185">Reference proteome</keyword>
<dbReference type="SUPFAM" id="SSF50630">
    <property type="entry name" value="Acid proteases"/>
    <property type="match status" value="1"/>
</dbReference>
<comment type="similarity">
    <text evidence="1 6">Belongs to the peptidase A1 family.</text>
</comment>
<dbReference type="GO" id="GO:0004190">
    <property type="term" value="F:aspartic-type endopeptidase activity"/>
    <property type="evidence" value="ECO:0007669"/>
    <property type="project" value="UniProtKB-KW"/>
</dbReference>
<evidence type="ECO:0000256" key="4">
    <source>
        <dbReference type="ARBA" id="ARBA00022801"/>
    </source>
</evidence>
<dbReference type="CDD" id="cd05471">
    <property type="entry name" value="pepsin_like"/>
    <property type="match status" value="1"/>
</dbReference>
<keyword evidence="2 6" id="KW-0645">Protease</keyword>
<evidence type="ECO:0000256" key="2">
    <source>
        <dbReference type="ARBA" id="ARBA00022670"/>
    </source>
</evidence>
<dbReference type="FunFam" id="2.40.70.10:FF:000115">
    <property type="entry name" value="Lysosomal aspartic protease"/>
    <property type="match status" value="1"/>
</dbReference>
<dbReference type="EMBL" id="JADNYJ010000033">
    <property type="protein sequence ID" value="KAF8902934.1"/>
    <property type="molecule type" value="Genomic_DNA"/>
</dbReference>
<reference evidence="9" key="1">
    <citation type="submission" date="2020-11" db="EMBL/GenBank/DDBJ databases">
        <authorList>
            <consortium name="DOE Joint Genome Institute"/>
            <person name="Ahrendt S."/>
            <person name="Riley R."/>
            <person name="Andreopoulos W."/>
            <person name="LaButti K."/>
            <person name="Pangilinan J."/>
            <person name="Ruiz-duenas F.J."/>
            <person name="Barrasa J.M."/>
            <person name="Sanchez-Garcia M."/>
            <person name="Camarero S."/>
            <person name="Miyauchi S."/>
            <person name="Serrano A."/>
            <person name="Linde D."/>
            <person name="Babiker R."/>
            <person name="Drula E."/>
            <person name="Ayuso-Fernandez I."/>
            <person name="Pacheco R."/>
            <person name="Padilla G."/>
            <person name="Ferreira P."/>
            <person name="Barriuso J."/>
            <person name="Kellner H."/>
            <person name="Castanera R."/>
            <person name="Alfaro M."/>
            <person name="Ramirez L."/>
            <person name="Pisabarro A.G."/>
            <person name="Kuo A."/>
            <person name="Tritt A."/>
            <person name="Lipzen A."/>
            <person name="He G."/>
            <person name="Yan M."/>
            <person name="Ng V."/>
            <person name="Cullen D."/>
            <person name="Martin F."/>
            <person name="Rosso M.-N."/>
            <person name="Henrissat B."/>
            <person name="Hibbett D."/>
            <person name="Martinez A.T."/>
            <person name="Grigoriev I.V."/>
        </authorList>
    </citation>
    <scope>NUCLEOTIDE SEQUENCE</scope>
    <source>
        <strain evidence="9">AH 44721</strain>
    </source>
</reference>
<sequence>MPSLALLFSLLLLPTFSFAAEPLHVPLTRRSLTAFDPNEEALKLRHRYGFATSNSTTAASRRRRTALRRASSVGIPVTNQGADSSYLGTLTIGSPAQTFSVVLDTGSSDLWLASDTCLNCDPSTPLFQSTKSSSLQAGLSSAVTIHYGSGSVAGTTASDTVSMGGFTVSSQTFLVVDRLTTGLLDGPVSGIMGLAFQTIASTHAVPFWQALVNNNQLSSPDMSFWLTRADRNSAAQEVAGGVFTLGGTNSSLFSGDIDFQDMPVSSPSFWLQTLSAATVQGNSVQITSGDSAVSAIDTGTTLIGGPSNDVAAIWAAVPNSSPSQANPGFFRFPCSTQVSVTLSFGGKAWPINAQDMNAGQDTPGSSLCIGSIFDLSMGTSIPAGSGNPNWVVGDTFLKNVYSVFRSSPPSVGFAQLSTLAGGSGAAPSSSAPTTSAPLLTSPFSSPRLLLPFLQLIRVRVLGLQVPLQEQTLPVAHQVAHQDLEPVRLIFLKISVYFLFY</sequence>
<accession>A0A9P5TPM0</accession>
<keyword evidence="7" id="KW-0732">Signal</keyword>
<keyword evidence="4 6" id="KW-0378">Hydrolase</keyword>
<protein>
    <submittedName>
        <fullName evidence="9">Aspartic peptidase domain-containing protein</fullName>
    </submittedName>
</protein>
<evidence type="ECO:0000256" key="3">
    <source>
        <dbReference type="ARBA" id="ARBA00022750"/>
    </source>
</evidence>
<feature type="signal peptide" evidence="7">
    <location>
        <begin position="1"/>
        <end position="19"/>
    </location>
</feature>
<feature type="active site" evidence="5">
    <location>
        <position position="297"/>
    </location>
</feature>
<evidence type="ECO:0000256" key="1">
    <source>
        <dbReference type="ARBA" id="ARBA00007447"/>
    </source>
</evidence>
<dbReference type="InterPro" id="IPR033121">
    <property type="entry name" value="PEPTIDASE_A1"/>
</dbReference>
<evidence type="ECO:0000313" key="10">
    <source>
        <dbReference type="Proteomes" id="UP000724874"/>
    </source>
</evidence>
<evidence type="ECO:0000313" key="9">
    <source>
        <dbReference type="EMBL" id="KAF8902934.1"/>
    </source>
</evidence>
<dbReference type="PRINTS" id="PR00792">
    <property type="entry name" value="PEPSIN"/>
</dbReference>
<dbReference type="PANTHER" id="PTHR47966">
    <property type="entry name" value="BETA-SITE APP-CLEAVING ENZYME, ISOFORM A-RELATED"/>
    <property type="match status" value="1"/>
</dbReference>
<dbReference type="InterPro" id="IPR034164">
    <property type="entry name" value="Pepsin-like_dom"/>
</dbReference>
<dbReference type="PROSITE" id="PS51767">
    <property type="entry name" value="PEPTIDASE_A1"/>
    <property type="match status" value="1"/>
</dbReference>
<dbReference type="AlphaFoldDB" id="A0A9P5TPM0"/>
<keyword evidence="3 6" id="KW-0064">Aspartyl protease</keyword>
<evidence type="ECO:0000256" key="7">
    <source>
        <dbReference type="SAM" id="SignalP"/>
    </source>
</evidence>
<dbReference type="OrthoDB" id="771136at2759"/>
<evidence type="ECO:0000256" key="5">
    <source>
        <dbReference type="PIRSR" id="PIRSR601461-1"/>
    </source>
</evidence>
<dbReference type="PROSITE" id="PS00141">
    <property type="entry name" value="ASP_PROTEASE"/>
    <property type="match status" value="1"/>
</dbReference>
<evidence type="ECO:0000259" key="8">
    <source>
        <dbReference type="PROSITE" id="PS51767"/>
    </source>
</evidence>
<dbReference type="Pfam" id="PF00026">
    <property type="entry name" value="Asp"/>
    <property type="match status" value="1"/>
</dbReference>
<organism evidence="9 10">
    <name type="scientific">Gymnopilus junonius</name>
    <name type="common">Spectacular rustgill mushroom</name>
    <name type="synonym">Gymnopilus spectabilis subsp. junonius</name>
    <dbReference type="NCBI Taxonomy" id="109634"/>
    <lineage>
        <taxon>Eukaryota</taxon>
        <taxon>Fungi</taxon>
        <taxon>Dikarya</taxon>
        <taxon>Basidiomycota</taxon>
        <taxon>Agaricomycotina</taxon>
        <taxon>Agaricomycetes</taxon>
        <taxon>Agaricomycetidae</taxon>
        <taxon>Agaricales</taxon>
        <taxon>Agaricineae</taxon>
        <taxon>Hymenogastraceae</taxon>
        <taxon>Gymnopilus</taxon>
    </lineage>
</organism>
<feature type="domain" description="Peptidase A1" evidence="8">
    <location>
        <begin position="86"/>
        <end position="414"/>
    </location>
</feature>
<dbReference type="InterPro" id="IPR001461">
    <property type="entry name" value="Aspartic_peptidase_A1"/>
</dbReference>
<proteinExistence type="inferred from homology"/>
<gene>
    <name evidence="9" type="ORF">CPB84DRAFT_1707359</name>
</gene>